<dbReference type="InterPro" id="IPR016187">
    <property type="entry name" value="CTDL_fold"/>
</dbReference>
<dbReference type="Gene3D" id="3.90.1580.10">
    <property type="entry name" value="paralog of FGE (formylglycine-generating enzyme)"/>
    <property type="match status" value="1"/>
</dbReference>
<comment type="caution">
    <text evidence="1">The sequence shown here is derived from an EMBL/GenBank/DDBJ whole genome shotgun (WGS) entry which is preliminary data.</text>
</comment>
<dbReference type="EMBL" id="ABMABF030000008">
    <property type="protein sequence ID" value="EMJ5134964.1"/>
    <property type="molecule type" value="Genomic_DNA"/>
</dbReference>
<gene>
    <name evidence="1" type="ORF">RG298_002709</name>
</gene>
<dbReference type="AlphaFoldDB" id="A0AAI9DCN9"/>
<accession>A0AAI9DCN9</accession>
<protein>
    <recommendedName>
        <fullName evidence="2">Sulfatase-modifying factor enzyme domain-containing protein</fullName>
    </recommendedName>
</protein>
<dbReference type="InterPro" id="IPR042095">
    <property type="entry name" value="SUMF_sf"/>
</dbReference>
<proteinExistence type="predicted"/>
<organism evidence="1">
    <name type="scientific">Providencia stuartii</name>
    <dbReference type="NCBI Taxonomy" id="588"/>
    <lineage>
        <taxon>Bacteria</taxon>
        <taxon>Pseudomonadati</taxon>
        <taxon>Pseudomonadota</taxon>
        <taxon>Gammaproteobacteria</taxon>
        <taxon>Enterobacterales</taxon>
        <taxon>Morganellaceae</taxon>
        <taxon>Providencia</taxon>
    </lineage>
</organism>
<evidence type="ECO:0000313" key="1">
    <source>
        <dbReference type="EMBL" id="EMJ5134964.1"/>
    </source>
</evidence>
<reference evidence="1" key="1">
    <citation type="submission" date="2024-02" db="EMBL/GenBank/DDBJ databases">
        <authorList>
            <consortium name="Clinical and Environmental Microbiology Branch: Whole genome sequencing antimicrobial resistance pathogens in the healthcare setting"/>
        </authorList>
    </citation>
    <scope>NUCLEOTIDE SEQUENCE</scope>
    <source>
        <strain evidence="1">2021GO-0154</strain>
    </source>
</reference>
<evidence type="ECO:0008006" key="2">
    <source>
        <dbReference type="Google" id="ProtNLM"/>
    </source>
</evidence>
<dbReference type="SUPFAM" id="SSF56436">
    <property type="entry name" value="C-type lectin-like"/>
    <property type="match status" value="1"/>
</dbReference>
<name>A0AAI9DCN9_PROST</name>
<sequence>MIYSPDPLRQQVEKQSNGQRTIIYSPKGQPNYVFIVPRFNLETIDKNLGSGIHPAFIVNNKAIDAFFYSCYSASLRDGELVSQPNQIPACNLDLLQFQSLAKKSGQGCHISTNAQWCALTALINQNNYIVQGNTDYGRNYLNIDESRSRIDGLAIGSSEGTPTTRTETQWKSWHHNHQLTGISDLVGNLWEWQTGVRLHAGEIQVIPNNDAAILSGDSILDWCAIDMNTGKYITINSPNSAKYDSPIAKLDGNAGSPVISQNILNFNGDPTDSSYPAGLLDSPFRLVATANQEHIPSLLKVLGLAPYQNKQVDDQIYLRNYGERALMRGGAWYSQASAGIDALCLSHTAKHRSMTVGARTAWLYSSYFKLQRC</sequence>